<keyword evidence="7" id="KW-0418">Kinase</keyword>
<name>A0A0L0FN76_9EUKA</name>
<evidence type="ECO:0000256" key="1">
    <source>
        <dbReference type="ARBA" id="ARBA00022741"/>
    </source>
</evidence>
<keyword evidence="7" id="KW-0808">Transferase</keyword>
<dbReference type="GeneID" id="25909884"/>
<dbReference type="PROSITE" id="PS00107">
    <property type="entry name" value="PROTEIN_KINASE_ATP"/>
    <property type="match status" value="1"/>
</dbReference>
<proteinExistence type="inferred from homology"/>
<dbReference type="InterPro" id="IPR017441">
    <property type="entry name" value="Protein_kinase_ATP_BS"/>
</dbReference>
<dbReference type="GO" id="GO:0005737">
    <property type="term" value="C:cytoplasm"/>
    <property type="evidence" value="ECO:0007669"/>
    <property type="project" value="TreeGrafter"/>
</dbReference>
<dbReference type="PANTHER" id="PTHR24346">
    <property type="entry name" value="MAP/MICROTUBULE AFFINITY-REGULATING KINASE"/>
    <property type="match status" value="1"/>
</dbReference>
<dbReference type="InterPro" id="IPR008271">
    <property type="entry name" value="Ser/Thr_kinase_AS"/>
</dbReference>
<comment type="similarity">
    <text evidence="4">Belongs to the protein kinase superfamily.</text>
</comment>
<dbReference type="STRING" id="667725.A0A0L0FN76"/>
<dbReference type="CDD" id="cd14003">
    <property type="entry name" value="STKc_AMPK-like"/>
    <property type="match status" value="1"/>
</dbReference>
<dbReference type="eggNOG" id="KOG0586">
    <property type="taxonomic scope" value="Eukaryota"/>
</dbReference>
<evidence type="ECO:0000313" key="8">
    <source>
        <dbReference type="Proteomes" id="UP000054560"/>
    </source>
</evidence>
<protein>
    <submittedName>
        <fullName evidence="7">CAMK/CAMKL protein kinase</fullName>
    </submittedName>
</protein>
<evidence type="ECO:0000256" key="3">
    <source>
        <dbReference type="PROSITE-ProRule" id="PRU10141"/>
    </source>
</evidence>
<dbReference type="PANTHER" id="PTHR24346:SF106">
    <property type="entry name" value="PROTEIN KINASE DOMAIN-CONTAINING PROTEIN"/>
    <property type="match status" value="1"/>
</dbReference>
<gene>
    <name evidence="7" type="ORF">SARC_09380</name>
</gene>
<feature type="compositionally biased region" description="Basic and acidic residues" evidence="5">
    <location>
        <begin position="333"/>
        <end position="348"/>
    </location>
</feature>
<feature type="compositionally biased region" description="Basic and acidic residues" evidence="5">
    <location>
        <begin position="306"/>
        <end position="326"/>
    </location>
</feature>
<dbReference type="OrthoDB" id="193931at2759"/>
<dbReference type="FunFam" id="1.10.510.10:FF:000571">
    <property type="entry name" value="Maternal embryonic leucine zipper kinase"/>
    <property type="match status" value="1"/>
</dbReference>
<feature type="binding site" evidence="3">
    <location>
        <position position="40"/>
    </location>
    <ligand>
        <name>ATP</name>
        <dbReference type="ChEBI" id="CHEBI:30616"/>
    </ligand>
</feature>
<dbReference type="InterPro" id="IPR000719">
    <property type="entry name" value="Prot_kinase_dom"/>
</dbReference>
<keyword evidence="8" id="KW-1185">Reference proteome</keyword>
<dbReference type="GO" id="GO:0035556">
    <property type="term" value="P:intracellular signal transduction"/>
    <property type="evidence" value="ECO:0007669"/>
    <property type="project" value="TreeGrafter"/>
</dbReference>
<evidence type="ECO:0000259" key="6">
    <source>
        <dbReference type="PROSITE" id="PS50011"/>
    </source>
</evidence>
<evidence type="ECO:0000256" key="4">
    <source>
        <dbReference type="RuleBase" id="RU000304"/>
    </source>
</evidence>
<feature type="compositionally biased region" description="Low complexity" evidence="5">
    <location>
        <begin position="353"/>
        <end position="369"/>
    </location>
</feature>
<feature type="domain" description="Protein kinase" evidence="6">
    <location>
        <begin position="11"/>
        <end position="270"/>
    </location>
</feature>
<dbReference type="EMBL" id="KQ242542">
    <property type="protein sequence ID" value="KNC78184.1"/>
    <property type="molecule type" value="Genomic_DNA"/>
</dbReference>
<dbReference type="InterPro" id="IPR011009">
    <property type="entry name" value="Kinase-like_dom_sf"/>
</dbReference>
<keyword evidence="2 3" id="KW-0067">ATP-binding</keyword>
<dbReference type="GO" id="GO:0005524">
    <property type="term" value="F:ATP binding"/>
    <property type="evidence" value="ECO:0007669"/>
    <property type="project" value="UniProtKB-UniRule"/>
</dbReference>
<dbReference type="Proteomes" id="UP000054560">
    <property type="component" value="Unassembled WGS sequence"/>
</dbReference>
<evidence type="ECO:0000256" key="2">
    <source>
        <dbReference type="ARBA" id="ARBA00022840"/>
    </source>
</evidence>
<evidence type="ECO:0000256" key="5">
    <source>
        <dbReference type="SAM" id="MobiDB-lite"/>
    </source>
</evidence>
<dbReference type="SUPFAM" id="SSF56112">
    <property type="entry name" value="Protein kinase-like (PK-like)"/>
    <property type="match status" value="1"/>
</dbReference>
<accession>A0A0L0FN76</accession>
<dbReference type="FunFam" id="3.30.200.20:FF:000042">
    <property type="entry name" value="Aurora kinase A"/>
    <property type="match status" value="1"/>
</dbReference>
<dbReference type="GO" id="GO:0004674">
    <property type="term" value="F:protein serine/threonine kinase activity"/>
    <property type="evidence" value="ECO:0007669"/>
    <property type="project" value="UniProtKB-KW"/>
</dbReference>
<dbReference type="PROSITE" id="PS00108">
    <property type="entry name" value="PROTEIN_KINASE_ST"/>
    <property type="match status" value="1"/>
</dbReference>
<dbReference type="PROSITE" id="PS50011">
    <property type="entry name" value="PROTEIN_KINASE_DOM"/>
    <property type="match status" value="1"/>
</dbReference>
<dbReference type="Pfam" id="PF00069">
    <property type="entry name" value="Pkinase"/>
    <property type="match status" value="1"/>
</dbReference>
<dbReference type="SMART" id="SM00220">
    <property type="entry name" value="S_TKc"/>
    <property type="match status" value="1"/>
</dbReference>
<dbReference type="RefSeq" id="XP_014152086.1">
    <property type="nucleotide sequence ID" value="XM_014296611.1"/>
</dbReference>
<dbReference type="Gene3D" id="1.10.510.10">
    <property type="entry name" value="Transferase(Phosphotransferase) domain 1"/>
    <property type="match status" value="1"/>
</dbReference>
<keyword evidence="1 3" id="KW-0547">Nucleotide-binding</keyword>
<organism evidence="7 8">
    <name type="scientific">Sphaeroforma arctica JP610</name>
    <dbReference type="NCBI Taxonomy" id="667725"/>
    <lineage>
        <taxon>Eukaryota</taxon>
        <taxon>Ichthyosporea</taxon>
        <taxon>Ichthyophonida</taxon>
        <taxon>Sphaeroforma</taxon>
    </lineage>
</organism>
<dbReference type="AlphaFoldDB" id="A0A0L0FN76"/>
<feature type="region of interest" description="Disordered" evidence="5">
    <location>
        <begin position="258"/>
        <end position="383"/>
    </location>
</feature>
<reference evidence="7 8" key="1">
    <citation type="submission" date="2011-02" db="EMBL/GenBank/DDBJ databases">
        <title>The Genome Sequence of Sphaeroforma arctica JP610.</title>
        <authorList>
            <consortium name="The Broad Institute Genome Sequencing Platform"/>
            <person name="Russ C."/>
            <person name="Cuomo C."/>
            <person name="Young S.K."/>
            <person name="Zeng Q."/>
            <person name="Gargeya S."/>
            <person name="Alvarado L."/>
            <person name="Berlin A."/>
            <person name="Chapman S.B."/>
            <person name="Chen Z."/>
            <person name="Freedman E."/>
            <person name="Gellesch M."/>
            <person name="Goldberg J."/>
            <person name="Griggs A."/>
            <person name="Gujja S."/>
            <person name="Heilman E."/>
            <person name="Heiman D."/>
            <person name="Howarth C."/>
            <person name="Mehta T."/>
            <person name="Neiman D."/>
            <person name="Pearson M."/>
            <person name="Roberts A."/>
            <person name="Saif S."/>
            <person name="Shea T."/>
            <person name="Shenoy N."/>
            <person name="Sisk P."/>
            <person name="Stolte C."/>
            <person name="Sykes S."/>
            <person name="White J."/>
            <person name="Yandava C."/>
            <person name="Burger G."/>
            <person name="Gray M.W."/>
            <person name="Holland P.W.H."/>
            <person name="King N."/>
            <person name="Lang F.B.F."/>
            <person name="Roger A.J."/>
            <person name="Ruiz-Trillo I."/>
            <person name="Haas B."/>
            <person name="Nusbaum C."/>
            <person name="Birren B."/>
        </authorList>
    </citation>
    <scope>NUCLEOTIDE SEQUENCE [LARGE SCALE GENOMIC DNA]</scope>
    <source>
        <strain evidence="7 8">JP610</strain>
    </source>
</reference>
<sequence>MSLHLSQLRDYQVGKTLGEGTYGKVKLGLNLNTRKKVAVKFIKRENIKNEKHMTRVNREIAALHLLDHPNIVKLEDILDTQSEIILIMEYAEGGELFDYIVAHRQVKEKESRKFLRQIISAIDYCHGNQIVHRDLKPENLLLDANNNIKIIDFGFSNTYSDDGLLDTFCGSPFYAAPEMVGGRKYCGPEVDMWSIDARNLIRRLLTVEPSNRAKMNEVRANAWVNEGYNSPPERFETLNKELLSQGYRDAWEDHSVFPPKLTMRNKKPSPGDAGDLPGPASKNKVVRAYTTGSEKDSNASTSTSTGEDKGKAEGSHTDKKPDKATEDAPGSPEVEKPEKETANVRADGEAGQDGTVGSLVSTSVDSDSTATRHSGGVCGGCGE</sequence>
<evidence type="ECO:0000313" key="7">
    <source>
        <dbReference type="EMBL" id="KNC78184.1"/>
    </source>
</evidence>
<keyword evidence="4" id="KW-0723">Serine/threonine-protein kinase</keyword>